<reference evidence="11 12" key="1">
    <citation type="submission" date="2023-01" db="EMBL/GenBank/DDBJ databases">
        <authorList>
            <person name="Whitehead M."/>
        </authorList>
    </citation>
    <scope>NUCLEOTIDE SEQUENCE [LARGE SCALE GENOMIC DNA]</scope>
</reference>
<evidence type="ECO:0000256" key="6">
    <source>
        <dbReference type="ARBA" id="ARBA00023212"/>
    </source>
</evidence>
<accession>A0AAV0VLX4</accession>
<evidence type="ECO:0000256" key="2">
    <source>
        <dbReference type="ARBA" id="ARBA00022490"/>
    </source>
</evidence>
<dbReference type="Pfam" id="PF25764">
    <property type="entry name" value="KIF21A_4th"/>
    <property type="match status" value="1"/>
</dbReference>
<protein>
    <recommendedName>
        <fullName evidence="10">Kinesin motor domain-containing protein</fullName>
    </recommendedName>
</protein>
<dbReference type="SMART" id="SM00129">
    <property type="entry name" value="KISc"/>
    <property type="match status" value="1"/>
</dbReference>
<evidence type="ECO:0000313" key="12">
    <source>
        <dbReference type="Proteomes" id="UP001160148"/>
    </source>
</evidence>
<comment type="similarity">
    <text evidence="7">Belongs to the TRAFAC class myosin-kinesin ATPase superfamily. Kinesin family.</text>
</comment>
<feature type="region of interest" description="Disordered" evidence="9">
    <location>
        <begin position="859"/>
        <end position="882"/>
    </location>
</feature>
<name>A0AAV0VLX4_9HEMI</name>
<feature type="coiled-coil region" evidence="8">
    <location>
        <begin position="257"/>
        <end position="313"/>
    </location>
</feature>
<keyword evidence="7" id="KW-0505">Motor protein</keyword>
<evidence type="ECO:0000256" key="7">
    <source>
        <dbReference type="PROSITE-ProRule" id="PRU00283"/>
    </source>
</evidence>
<dbReference type="GO" id="GO:0051231">
    <property type="term" value="P:spindle elongation"/>
    <property type="evidence" value="ECO:0007669"/>
    <property type="project" value="TreeGrafter"/>
</dbReference>
<dbReference type="SUPFAM" id="SSF52540">
    <property type="entry name" value="P-loop containing nucleoside triphosphate hydrolases"/>
    <property type="match status" value="1"/>
</dbReference>
<dbReference type="Proteomes" id="UP001160148">
    <property type="component" value="Unassembled WGS sequence"/>
</dbReference>
<dbReference type="InterPro" id="IPR027417">
    <property type="entry name" value="P-loop_NTPase"/>
</dbReference>
<organism evidence="11 12">
    <name type="scientific">Macrosiphum euphorbiae</name>
    <name type="common">potato aphid</name>
    <dbReference type="NCBI Taxonomy" id="13131"/>
    <lineage>
        <taxon>Eukaryota</taxon>
        <taxon>Metazoa</taxon>
        <taxon>Ecdysozoa</taxon>
        <taxon>Arthropoda</taxon>
        <taxon>Hexapoda</taxon>
        <taxon>Insecta</taxon>
        <taxon>Pterygota</taxon>
        <taxon>Neoptera</taxon>
        <taxon>Paraneoptera</taxon>
        <taxon>Hemiptera</taxon>
        <taxon>Sternorrhyncha</taxon>
        <taxon>Aphidomorpha</taxon>
        <taxon>Aphidoidea</taxon>
        <taxon>Aphididae</taxon>
        <taxon>Macrosiphini</taxon>
        <taxon>Macrosiphum</taxon>
    </lineage>
</organism>
<evidence type="ECO:0000256" key="9">
    <source>
        <dbReference type="SAM" id="MobiDB-lite"/>
    </source>
</evidence>
<gene>
    <name evidence="11" type="ORF">MEUPH1_LOCUS1377</name>
</gene>
<dbReference type="PROSITE" id="PS50067">
    <property type="entry name" value="KINESIN_MOTOR_2"/>
    <property type="match status" value="1"/>
</dbReference>
<evidence type="ECO:0000259" key="10">
    <source>
        <dbReference type="PROSITE" id="PS50067"/>
    </source>
</evidence>
<feature type="binding site" evidence="7">
    <location>
        <begin position="84"/>
        <end position="91"/>
    </location>
    <ligand>
        <name>ATP</name>
        <dbReference type="ChEBI" id="CHEBI:30616"/>
    </ligand>
</feature>
<sequence length="1013" mass="116752">MDSIRVAIRVRPLVKSELDRGCSNCVLADSINQQIIVNNNANLTFTFNYVFSTEHSQNQVYQSAVEDLVQKLFSGYNVTILAYGQTGSGKTHSMGTNFVDDENEDEKGIIPRAIQNIFNEVQNKSEEATFSIKASFIELYQEQVYDLLSPNRATLDIREDGRGICIPGLTEISVSDFSSTLQCLVQGSSGRATGATAMNAQSSRSHCIFTLTISQMQENGPADYNMDETVSTLRYANRALQIKNKPVINQDPITAQISALSKENQDLKLKIVAMETNGFVSCPPEHNTLQKTNKDLQEKIRAMSQVLSEYMTQSASLNMKALLAETGRDTMKKNLEELKIDFENALKCNNLEEFNNIKHKIGSIMDEHNRTEVEITGDDYVTATEDMDEDDVSEPDNETDQTKEQMVMETIQLNRELNKLNKELAMKEHLAAKLIESVSHIGEYCPEENTEELKNKLEQLKQERDQLEEALKAAQTNNINSKLSEQRRKKLQELEQKISNLTKKCLEQDRIIKMKAKNDKKVENLNNEIKSIKVMKVKLIQQMKSENEKFRQFKLERDRELCRLKENERKQKNQMIRMERLHVRQQAALKRKLEEAANVNKRLKDALAVRKAIEVKRDEAFMPKAQRIQKWVNEELDVLMSTVDAEKTLEQLEIDRETIYKMIQRCEEQLETTGLTDEFKYGLKMDKNEITEELQLRTAQIMDLRQKIFDSNEELMKKNRFDHLTTIADTKTALKHVFHVAADNRRAMLELQNQIEELKASLLEKKDIVKSGEKKILDLMNKHQKQVEQLQKEYEDNILVLLRQLNEKESASNGGDGSEFTERFRIYDDQLSKFEQLREELNQKDKLISDLQTVVNSGISSHRSKSSKSKTMNSSPITPTNSVIDDTKENCVDITPLRRRLNKLKRESRMFEPSEERENRLNLKRNAEGHPMCLCIKNCLKNICMCQKKNLSCSKYCKCSAAVCTNRHSPKHEPIQEEEEEEPLENVMNQTFKKPKTELPTIADIANETYDQF</sequence>
<keyword evidence="12" id="KW-1185">Reference proteome</keyword>
<dbReference type="GO" id="GO:0005875">
    <property type="term" value="C:microtubule associated complex"/>
    <property type="evidence" value="ECO:0007669"/>
    <property type="project" value="TreeGrafter"/>
</dbReference>
<dbReference type="GO" id="GO:0003777">
    <property type="term" value="F:microtubule motor activity"/>
    <property type="evidence" value="ECO:0007669"/>
    <property type="project" value="InterPro"/>
</dbReference>
<proteinExistence type="inferred from homology"/>
<dbReference type="InterPro" id="IPR001752">
    <property type="entry name" value="Kinesin_motor_dom"/>
</dbReference>
<dbReference type="InterPro" id="IPR027640">
    <property type="entry name" value="Kinesin-like_fam"/>
</dbReference>
<dbReference type="AlphaFoldDB" id="A0AAV0VLX4"/>
<dbReference type="Pfam" id="PF07989">
    <property type="entry name" value="Cnn_1N"/>
    <property type="match status" value="1"/>
</dbReference>
<dbReference type="GO" id="GO:0007052">
    <property type="term" value="P:mitotic spindle organization"/>
    <property type="evidence" value="ECO:0007669"/>
    <property type="project" value="TreeGrafter"/>
</dbReference>
<dbReference type="GO" id="GO:0007018">
    <property type="term" value="P:microtubule-based movement"/>
    <property type="evidence" value="ECO:0007669"/>
    <property type="project" value="InterPro"/>
</dbReference>
<evidence type="ECO:0000256" key="4">
    <source>
        <dbReference type="ARBA" id="ARBA00022840"/>
    </source>
</evidence>
<dbReference type="PRINTS" id="PR00380">
    <property type="entry name" value="KINESINHEAVY"/>
</dbReference>
<feature type="domain" description="Kinesin motor" evidence="10">
    <location>
        <begin position="3"/>
        <end position="215"/>
    </location>
</feature>
<evidence type="ECO:0000256" key="1">
    <source>
        <dbReference type="ARBA" id="ARBA00004245"/>
    </source>
</evidence>
<dbReference type="GO" id="GO:0008017">
    <property type="term" value="F:microtubule binding"/>
    <property type="evidence" value="ECO:0007669"/>
    <property type="project" value="InterPro"/>
</dbReference>
<dbReference type="GO" id="GO:0005524">
    <property type="term" value="F:ATP binding"/>
    <property type="evidence" value="ECO:0007669"/>
    <property type="project" value="UniProtKB-UniRule"/>
</dbReference>
<dbReference type="EMBL" id="CARXXK010000001">
    <property type="protein sequence ID" value="CAI6344212.1"/>
    <property type="molecule type" value="Genomic_DNA"/>
</dbReference>
<comment type="subcellular location">
    <subcellularLocation>
        <location evidence="1">Cytoplasm</location>
        <location evidence="1">Cytoskeleton</location>
    </subcellularLocation>
</comment>
<dbReference type="PANTHER" id="PTHR47969:SF15">
    <property type="entry name" value="CHROMOSOME-ASSOCIATED KINESIN KIF4A-RELATED"/>
    <property type="match status" value="1"/>
</dbReference>
<dbReference type="InterPro" id="IPR036961">
    <property type="entry name" value="Kinesin_motor_dom_sf"/>
</dbReference>
<keyword evidence="3 7" id="KW-0547">Nucleotide-binding</keyword>
<feature type="coiled-coil region" evidence="8">
    <location>
        <begin position="649"/>
        <end position="707"/>
    </location>
</feature>
<dbReference type="Pfam" id="PF00225">
    <property type="entry name" value="Kinesin"/>
    <property type="match status" value="1"/>
</dbReference>
<feature type="coiled-coil region" evidence="8">
    <location>
        <begin position="403"/>
        <end position="542"/>
    </location>
</feature>
<keyword evidence="2" id="KW-0963">Cytoplasm</keyword>
<evidence type="ECO:0000256" key="5">
    <source>
        <dbReference type="ARBA" id="ARBA00023054"/>
    </source>
</evidence>
<dbReference type="PANTHER" id="PTHR47969">
    <property type="entry name" value="CHROMOSOME-ASSOCIATED KINESIN KIF4A-RELATED"/>
    <property type="match status" value="1"/>
</dbReference>
<evidence type="ECO:0000313" key="11">
    <source>
        <dbReference type="EMBL" id="CAI6344212.1"/>
    </source>
</evidence>
<keyword evidence="6" id="KW-0206">Cytoskeleton</keyword>
<dbReference type="InterPro" id="IPR012943">
    <property type="entry name" value="Cnn_1N"/>
</dbReference>
<feature type="coiled-coil region" evidence="8">
    <location>
        <begin position="741"/>
        <end position="854"/>
    </location>
</feature>
<evidence type="ECO:0000256" key="8">
    <source>
        <dbReference type="SAM" id="Coils"/>
    </source>
</evidence>
<comment type="caution">
    <text evidence="11">The sequence shown here is derived from an EMBL/GenBank/DDBJ whole genome shotgun (WGS) entry which is preliminary data.</text>
</comment>
<keyword evidence="4 7" id="KW-0067">ATP-binding</keyword>
<dbReference type="GO" id="GO:0005815">
    <property type="term" value="C:microtubule organizing center"/>
    <property type="evidence" value="ECO:0007669"/>
    <property type="project" value="InterPro"/>
</dbReference>
<dbReference type="Gene3D" id="3.40.850.10">
    <property type="entry name" value="Kinesin motor domain"/>
    <property type="match status" value="2"/>
</dbReference>
<keyword evidence="5 8" id="KW-0175">Coiled coil</keyword>
<evidence type="ECO:0000256" key="3">
    <source>
        <dbReference type="ARBA" id="ARBA00022741"/>
    </source>
</evidence>